<dbReference type="FunCoup" id="A0A0C3HDU8">
    <property type="interactions" value="282"/>
</dbReference>
<dbReference type="EMBL" id="KN832877">
    <property type="protein sequence ID" value="KIN00477.1"/>
    <property type="molecule type" value="Genomic_DNA"/>
</dbReference>
<dbReference type="GO" id="GO:0000172">
    <property type="term" value="C:ribonuclease MRP complex"/>
    <property type="evidence" value="ECO:0007669"/>
    <property type="project" value="UniProtKB-ARBA"/>
</dbReference>
<dbReference type="GO" id="GO:0001682">
    <property type="term" value="P:tRNA 5'-leader removal"/>
    <property type="evidence" value="ECO:0007669"/>
    <property type="project" value="InterPro"/>
</dbReference>
<reference evidence="11 12" key="1">
    <citation type="submission" date="2014-04" db="EMBL/GenBank/DDBJ databases">
        <authorList>
            <consortium name="DOE Joint Genome Institute"/>
            <person name="Kuo A."/>
            <person name="Martino E."/>
            <person name="Perotto S."/>
            <person name="Kohler A."/>
            <person name="Nagy L.G."/>
            <person name="Floudas D."/>
            <person name="Copeland A."/>
            <person name="Barry K.W."/>
            <person name="Cichocki N."/>
            <person name="Veneault-Fourrey C."/>
            <person name="LaButti K."/>
            <person name="Lindquist E.A."/>
            <person name="Lipzen A."/>
            <person name="Lundell T."/>
            <person name="Morin E."/>
            <person name="Murat C."/>
            <person name="Sun H."/>
            <person name="Tunlid A."/>
            <person name="Henrissat B."/>
            <person name="Grigoriev I.V."/>
            <person name="Hibbett D.S."/>
            <person name="Martin F."/>
            <person name="Nordberg H.P."/>
            <person name="Cantor M.N."/>
            <person name="Hua S.X."/>
        </authorList>
    </citation>
    <scope>NUCLEOTIDE SEQUENCE [LARGE SCALE GENOMIC DNA]</scope>
    <source>
        <strain evidence="11 12">Zn</strain>
    </source>
</reference>
<keyword evidence="7" id="KW-0539">Nucleus</keyword>
<dbReference type="PANTHER" id="PTHR15441">
    <property type="entry name" value="RIBONUCLEASE P PROTEIN SUBUNIT P14"/>
    <property type="match status" value="1"/>
</dbReference>
<dbReference type="PANTHER" id="PTHR15441:SF2">
    <property type="entry name" value="RIBONUCLEASE P_MRP PROTEIN SUBUNIT POP5"/>
    <property type="match status" value="1"/>
</dbReference>
<dbReference type="GO" id="GO:0030681">
    <property type="term" value="C:multimeric ribonuclease P complex"/>
    <property type="evidence" value="ECO:0007669"/>
    <property type="project" value="TreeGrafter"/>
</dbReference>
<comment type="similarity">
    <text evidence="3 10">Belongs to the eukaryotic/archaeal RNase P protein component 2 family.</text>
</comment>
<dbReference type="Gene3D" id="3.30.70.3250">
    <property type="entry name" value="Ribonuclease P, Pop5 subunit"/>
    <property type="match status" value="1"/>
</dbReference>
<evidence type="ECO:0000313" key="11">
    <source>
        <dbReference type="EMBL" id="KIN00477.1"/>
    </source>
</evidence>
<proteinExistence type="inferred from homology"/>
<dbReference type="EC" id="3.1.26.5" evidence="4 10"/>
<dbReference type="GO" id="GO:0033204">
    <property type="term" value="F:ribonuclease P RNA binding"/>
    <property type="evidence" value="ECO:0007669"/>
    <property type="project" value="InterPro"/>
</dbReference>
<dbReference type="Proteomes" id="UP000054321">
    <property type="component" value="Unassembled WGS sequence"/>
</dbReference>
<keyword evidence="6" id="KW-0378">Hydrolase</keyword>
<gene>
    <name evidence="11" type="ORF">OIDMADRAFT_42381</name>
</gene>
<evidence type="ECO:0000256" key="7">
    <source>
        <dbReference type="ARBA" id="ARBA00023242"/>
    </source>
</evidence>
<dbReference type="SUPFAM" id="SSF160350">
    <property type="entry name" value="Rnp2-like"/>
    <property type="match status" value="1"/>
</dbReference>
<dbReference type="HOGENOM" id="CLU_086710_1_1_1"/>
<dbReference type="STRING" id="913774.A0A0C3HDU8"/>
<dbReference type="FunFam" id="3.30.70.3250:FF:000004">
    <property type="entry name" value="Ribonuclease P/MRP protein subunit POP5"/>
    <property type="match status" value="1"/>
</dbReference>
<reference evidence="12" key="2">
    <citation type="submission" date="2015-01" db="EMBL/GenBank/DDBJ databases">
        <title>Evolutionary Origins and Diversification of the Mycorrhizal Mutualists.</title>
        <authorList>
            <consortium name="DOE Joint Genome Institute"/>
            <consortium name="Mycorrhizal Genomics Consortium"/>
            <person name="Kohler A."/>
            <person name="Kuo A."/>
            <person name="Nagy L.G."/>
            <person name="Floudas D."/>
            <person name="Copeland A."/>
            <person name="Barry K.W."/>
            <person name="Cichocki N."/>
            <person name="Veneault-Fourrey C."/>
            <person name="LaButti K."/>
            <person name="Lindquist E.A."/>
            <person name="Lipzen A."/>
            <person name="Lundell T."/>
            <person name="Morin E."/>
            <person name="Murat C."/>
            <person name="Riley R."/>
            <person name="Ohm R."/>
            <person name="Sun H."/>
            <person name="Tunlid A."/>
            <person name="Henrissat B."/>
            <person name="Grigoriev I.V."/>
            <person name="Hibbett D.S."/>
            <person name="Martin F."/>
        </authorList>
    </citation>
    <scope>NUCLEOTIDE SEQUENCE [LARGE SCALE GENOMIC DNA]</scope>
    <source>
        <strain evidence="12">Zn</strain>
    </source>
</reference>
<keyword evidence="12" id="KW-1185">Reference proteome</keyword>
<dbReference type="AlphaFoldDB" id="A0A0C3HDU8"/>
<organism evidence="11 12">
    <name type="scientific">Oidiodendron maius (strain Zn)</name>
    <dbReference type="NCBI Taxonomy" id="913774"/>
    <lineage>
        <taxon>Eukaryota</taxon>
        <taxon>Fungi</taxon>
        <taxon>Dikarya</taxon>
        <taxon>Ascomycota</taxon>
        <taxon>Pezizomycotina</taxon>
        <taxon>Leotiomycetes</taxon>
        <taxon>Leotiomycetes incertae sedis</taxon>
        <taxon>Myxotrichaceae</taxon>
        <taxon>Oidiodendron</taxon>
    </lineage>
</organism>
<evidence type="ECO:0000256" key="5">
    <source>
        <dbReference type="ARBA" id="ARBA00022694"/>
    </source>
</evidence>
<evidence type="ECO:0000256" key="3">
    <source>
        <dbReference type="ARBA" id="ARBA00010800"/>
    </source>
</evidence>
<protein>
    <recommendedName>
        <fullName evidence="8 10">Ribonuclease P/MRP protein subunit POP5</fullName>
        <ecNumber evidence="4 10">3.1.26.5</ecNumber>
    </recommendedName>
</protein>
<dbReference type="PIRSF" id="PIRSF023803">
    <property type="entry name" value="Ribonuclease_P_prd"/>
    <property type="match status" value="1"/>
</dbReference>
<evidence type="ECO:0000256" key="9">
    <source>
        <dbReference type="ARBA" id="ARBA00055200"/>
    </source>
</evidence>
<sequence length="189" mass="21422">MVRLKNRYLLVNILYPELNYQPKDPKIPHVVIFNQPTTGSLTASALVKGLRAEVAELFGDYGAGAVNERLVVKYLSNATSTFILRVSRDHYRIAWAALSLMNRVPVKDGRSCVFRVVRVSGTIRKAQEELIRRSREMILKAQREMDEQGDSTLKNIFGKIEDTVDSTMAVQMADRSDTDEDENELSDED</sequence>
<evidence type="ECO:0000256" key="8">
    <source>
        <dbReference type="ARBA" id="ARBA00044198"/>
    </source>
</evidence>
<dbReference type="GO" id="GO:0005730">
    <property type="term" value="C:nucleolus"/>
    <property type="evidence" value="ECO:0007669"/>
    <property type="project" value="TreeGrafter"/>
</dbReference>
<comment type="subcellular location">
    <subcellularLocation>
        <location evidence="2">Nucleus</location>
    </subcellularLocation>
</comment>
<evidence type="ECO:0000256" key="2">
    <source>
        <dbReference type="ARBA" id="ARBA00004123"/>
    </source>
</evidence>
<evidence type="ECO:0000256" key="10">
    <source>
        <dbReference type="PIRNR" id="PIRNR023803"/>
    </source>
</evidence>
<dbReference type="OrthoDB" id="24745at2759"/>
<dbReference type="Pfam" id="PF01900">
    <property type="entry name" value="RNase_P_Rpp14"/>
    <property type="match status" value="1"/>
</dbReference>
<keyword evidence="5 10" id="KW-0819">tRNA processing</keyword>
<evidence type="ECO:0000256" key="6">
    <source>
        <dbReference type="ARBA" id="ARBA00022801"/>
    </source>
</evidence>
<dbReference type="GO" id="GO:0000460">
    <property type="term" value="P:maturation of 5.8S rRNA"/>
    <property type="evidence" value="ECO:0007669"/>
    <property type="project" value="UniProtKB-ARBA"/>
</dbReference>
<accession>A0A0C3HDU8</accession>
<evidence type="ECO:0000256" key="1">
    <source>
        <dbReference type="ARBA" id="ARBA00000928"/>
    </source>
</evidence>
<comment type="function">
    <text evidence="9">Component of ribonuclease P, a protein complex that generates mature tRNA molecules by cleaving their 5'-ends. Also a component of RNase MRP, which cleaves pre-rRNA sequences.</text>
</comment>
<dbReference type="InterPro" id="IPR038085">
    <property type="entry name" value="Rnp2-like_sf"/>
</dbReference>
<dbReference type="InParanoid" id="A0A0C3HDU8"/>
<comment type="catalytic activity">
    <reaction evidence="1 10">
        <text>Endonucleolytic cleavage of RNA, removing 5'-extranucleotides from tRNA precursor.</text>
        <dbReference type="EC" id="3.1.26.5"/>
    </reaction>
</comment>
<dbReference type="InterPro" id="IPR002759">
    <property type="entry name" value="Pop5/Rpp14/Rnp2-like"/>
</dbReference>
<name>A0A0C3HDU8_OIDMZ</name>
<dbReference type="GO" id="GO:0004526">
    <property type="term" value="F:ribonuclease P activity"/>
    <property type="evidence" value="ECO:0007669"/>
    <property type="project" value="UniProtKB-EC"/>
</dbReference>
<evidence type="ECO:0000313" key="12">
    <source>
        <dbReference type="Proteomes" id="UP000054321"/>
    </source>
</evidence>
<evidence type="ECO:0000256" key="4">
    <source>
        <dbReference type="ARBA" id="ARBA00012179"/>
    </source>
</evidence>
<dbReference type="InterPro" id="IPR016819">
    <property type="entry name" value="RNase_P/MRP_POP5"/>
</dbReference>